<dbReference type="OrthoDB" id="68483at2759"/>
<evidence type="ECO:0000256" key="8">
    <source>
        <dbReference type="RuleBase" id="RU003465"/>
    </source>
</evidence>
<feature type="domain" description="PPM-type phosphatase" evidence="11">
    <location>
        <begin position="798"/>
        <end position="1088"/>
    </location>
</feature>
<feature type="compositionally biased region" description="Basic and acidic residues" evidence="9">
    <location>
        <begin position="715"/>
        <end position="724"/>
    </location>
</feature>
<evidence type="ECO:0000256" key="1">
    <source>
        <dbReference type="ARBA" id="ARBA00004170"/>
    </source>
</evidence>
<dbReference type="PROSITE" id="PS51746">
    <property type="entry name" value="PPM_2"/>
    <property type="match status" value="1"/>
</dbReference>
<dbReference type="InterPro" id="IPR001932">
    <property type="entry name" value="PPM-type_phosphatase-like_dom"/>
</dbReference>
<dbReference type="AlphaFoldDB" id="A0A1V9YL18"/>
<keyword evidence="12" id="KW-0418">Kinase</keyword>
<dbReference type="PROSITE" id="PS00108">
    <property type="entry name" value="PROTEIN_KINASE_ST"/>
    <property type="match status" value="1"/>
</dbReference>
<evidence type="ECO:0000313" key="13">
    <source>
        <dbReference type="Proteomes" id="UP000243579"/>
    </source>
</evidence>
<dbReference type="GO" id="GO:0005737">
    <property type="term" value="C:cytoplasm"/>
    <property type="evidence" value="ECO:0007669"/>
    <property type="project" value="TreeGrafter"/>
</dbReference>
<protein>
    <submittedName>
        <fullName evidence="12">Protein kinase</fullName>
    </submittedName>
</protein>
<dbReference type="Pfam" id="PF00481">
    <property type="entry name" value="PP2C"/>
    <property type="match status" value="1"/>
</dbReference>
<keyword evidence="12" id="KW-0808">Transferase</keyword>
<feature type="region of interest" description="Disordered" evidence="9">
    <location>
        <begin position="84"/>
        <end position="152"/>
    </location>
</feature>
<dbReference type="InterPro" id="IPR008271">
    <property type="entry name" value="Ser/Thr_kinase_AS"/>
</dbReference>
<feature type="compositionally biased region" description="Acidic residues" evidence="9">
    <location>
        <begin position="730"/>
        <end position="745"/>
    </location>
</feature>
<dbReference type="PROSITE" id="PS01032">
    <property type="entry name" value="PPM_1"/>
    <property type="match status" value="1"/>
</dbReference>
<dbReference type="EMBL" id="JNBR01001507">
    <property type="protein sequence ID" value="OQR86424.1"/>
    <property type="molecule type" value="Genomic_DNA"/>
</dbReference>
<evidence type="ECO:0000256" key="9">
    <source>
        <dbReference type="SAM" id="MobiDB-lite"/>
    </source>
</evidence>
<dbReference type="CDD" id="cd00143">
    <property type="entry name" value="PP2Cc"/>
    <property type="match status" value="1"/>
</dbReference>
<evidence type="ECO:0000259" key="11">
    <source>
        <dbReference type="PROSITE" id="PS51746"/>
    </source>
</evidence>
<dbReference type="GO" id="GO:0004674">
    <property type="term" value="F:protein serine/threonine kinase activity"/>
    <property type="evidence" value="ECO:0007669"/>
    <property type="project" value="TreeGrafter"/>
</dbReference>
<feature type="compositionally biased region" description="Basic and acidic residues" evidence="9">
    <location>
        <begin position="623"/>
        <end position="638"/>
    </location>
</feature>
<keyword evidence="3 7" id="KW-0547">Nucleotide-binding</keyword>
<dbReference type="FunFam" id="1.10.510.10:FF:000571">
    <property type="entry name" value="Maternal embryonic leucine zipper kinase"/>
    <property type="match status" value="1"/>
</dbReference>
<evidence type="ECO:0000256" key="3">
    <source>
        <dbReference type="ARBA" id="ARBA00022741"/>
    </source>
</evidence>
<dbReference type="STRING" id="1202772.A0A1V9YL18"/>
<evidence type="ECO:0000256" key="5">
    <source>
        <dbReference type="ARBA" id="ARBA00022840"/>
    </source>
</evidence>
<dbReference type="PANTHER" id="PTHR24346:SF77">
    <property type="entry name" value="SERINE THREONINE PROTEIN KINASE"/>
    <property type="match status" value="1"/>
</dbReference>
<keyword evidence="13" id="KW-1185">Reference proteome</keyword>
<dbReference type="GO" id="GO:0046872">
    <property type="term" value="F:metal ion binding"/>
    <property type="evidence" value="ECO:0007669"/>
    <property type="project" value="UniProtKB-KW"/>
</dbReference>
<dbReference type="GO" id="GO:0035556">
    <property type="term" value="P:intracellular signal transduction"/>
    <property type="evidence" value="ECO:0007669"/>
    <property type="project" value="TreeGrafter"/>
</dbReference>
<evidence type="ECO:0000256" key="6">
    <source>
        <dbReference type="ARBA" id="ARBA00022912"/>
    </source>
</evidence>
<comment type="caution">
    <text evidence="12">The sequence shown here is derived from an EMBL/GenBank/DDBJ whole genome shotgun (WGS) entry which is preliminary data.</text>
</comment>
<reference evidence="12 13" key="1">
    <citation type="journal article" date="2014" name="Genome Biol. Evol.">
        <title>The secreted proteins of Achlya hypogyna and Thraustotheca clavata identify the ancestral oomycete secretome and reveal gene acquisitions by horizontal gene transfer.</title>
        <authorList>
            <person name="Misner I."/>
            <person name="Blouin N."/>
            <person name="Leonard G."/>
            <person name="Richards T.A."/>
            <person name="Lane C.E."/>
        </authorList>
    </citation>
    <scope>NUCLEOTIDE SEQUENCE [LARGE SCALE GENOMIC DNA]</scope>
    <source>
        <strain evidence="12 13">ATCC 48635</strain>
    </source>
</reference>
<dbReference type="SUPFAM" id="SSF56112">
    <property type="entry name" value="Protein kinase-like (PK-like)"/>
    <property type="match status" value="1"/>
</dbReference>
<dbReference type="Gene3D" id="1.10.510.10">
    <property type="entry name" value="Transferase(Phosphotransferase) domain 1"/>
    <property type="match status" value="1"/>
</dbReference>
<keyword evidence="4 8" id="KW-0378">Hydrolase</keyword>
<dbReference type="SUPFAM" id="SSF81606">
    <property type="entry name" value="PP2C-like"/>
    <property type="match status" value="1"/>
</dbReference>
<dbReference type="PROSITE" id="PS50011">
    <property type="entry name" value="PROTEIN_KINASE_DOM"/>
    <property type="match status" value="1"/>
</dbReference>
<keyword evidence="2" id="KW-0479">Metal-binding</keyword>
<feature type="compositionally biased region" description="Pro residues" evidence="9">
    <location>
        <begin position="120"/>
        <end position="130"/>
    </location>
</feature>
<dbReference type="CDD" id="cd14008">
    <property type="entry name" value="STKc_LKB1_CaMKK"/>
    <property type="match status" value="1"/>
</dbReference>
<dbReference type="PROSITE" id="PS00107">
    <property type="entry name" value="PROTEIN_KINASE_ATP"/>
    <property type="match status" value="1"/>
</dbReference>
<dbReference type="GO" id="GO:0005524">
    <property type="term" value="F:ATP binding"/>
    <property type="evidence" value="ECO:0007669"/>
    <property type="project" value="UniProtKB-UniRule"/>
</dbReference>
<dbReference type="InterPro" id="IPR000222">
    <property type="entry name" value="PP2C_BS"/>
</dbReference>
<evidence type="ECO:0000259" key="10">
    <source>
        <dbReference type="PROSITE" id="PS50011"/>
    </source>
</evidence>
<dbReference type="InterPro" id="IPR000719">
    <property type="entry name" value="Prot_kinase_dom"/>
</dbReference>
<evidence type="ECO:0000256" key="2">
    <source>
        <dbReference type="ARBA" id="ARBA00022723"/>
    </source>
</evidence>
<dbReference type="InterPro" id="IPR036457">
    <property type="entry name" value="PPM-type-like_dom_sf"/>
</dbReference>
<feature type="region of interest" description="Disordered" evidence="9">
    <location>
        <begin position="193"/>
        <end position="248"/>
    </location>
</feature>
<keyword evidence="6 8" id="KW-0904">Protein phosphatase</keyword>
<dbReference type="SMART" id="SM00220">
    <property type="entry name" value="S_TKc"/>
    <property type="match status" value="1"/>
</dbReference>
<evidence type="ECO:0000256" key="4">
    <source>
        <dbReference type="ARBA" id="ARBA00022801"/>
    </source>
</evidence>
<comment type="subcellular location">
    <subcellularLocation>
        <location evidence="1">Membrane</location>
        <topology evidence="1">Peripheral membrane protein</topology>
    </subcellularLocation>
</comment>
<evidence type="ECO:0000313" key="12">
    <source>
        <dbReference type="EMBL" id="OQR86424.1"/>
    </source>
</evidence>
<evidence type="ECO:0000256" key="7">
    <source>
        <dbReference type="PROSITE-ProRule" id="PRU10141"/>
    </source>
</evidence>
<keyword evidence="5 7" id="KW-0067">ATP-binding</keyword>
<dbReference type="InterPro" id="IPR011009">
    <property type="entry name" value="Kinase-like_dom_sf"/>
</dbReference>
<dbReference type="InterPro" id="IPR017441">
    <property type="entry name" value="Protein_kinase_ATP_BS"/>
</dbReference>
<feature type="region of interest" description="Disordered" evidence="9">
    <location>
        <begin position="613"/>
        <end position="696"/>
    </location>
</feature>
<organism evidence="12 13">
    <name type="scientific">Achlya hypogyna</name>
    <name type="common">Oomycete</name>
    <name type="synonym">Protoachlya hypogyna</name>
    <dbReference type="NCBI Taxonomy" id="1202772"/>
    <lineage>
        <taxon>Eukaryota</taxon>
        <taxon>Sar</taxon>
        <taxon>Stramenopiles</taxon>
        <taxon>Oomycota</taxon>
        <taxon>Saprolegniomycetes</taxon>
        <taxon>Saprolegniales</taxon>
        <taxon>Achlyaceae</taxon>
        <taxon>Achlya</taxon>
    </lineage>
</organism>
<proteinExistence type="inferred from homology"/>
<dbReference type="SMART" id="SM00332">
    <property type="entry name" value="PP2Cc"/>
    <property type="match status" value="1"/>
</dbReference>
<comment type="similarity">
    <text evidence="8">Belongs to the PP2C family.</text>
</comment>
<feature type="binding site" evidence="7">
    <location>
        <position position="324"/>
    </location>
    <ligand>
        <name>ATP</name>
        <dbReference type="ChEBI" id="CHEBI:30616"/>
    </ligand>
</feature>
<sequence>MIAPTNADPTPSLEEERAIDSRVMSHTMGIVANPCATTNFVKKVAAAESGVHDCEVDGLIVQPDASLKDPVLPPLLLPTLSRQDTGDFSLSRPPTPKNIQASDVRRSSFRGRGRGRGGRLPPPGVHPPPTTLLGQTTDGHCRPRHAQLDTGFDDIQVVDTSGSESENGTSENDVEADAHDWLASSHSLYGGVALSERSDDDDDEDSGQVDDWLEGPTTDKVAKPQRTISFVVPDSPPDGLSPNEPESVQRVVKDRSIRDTTVVKKKKAQLPTHNLPHPRPISGDWLNSRTMINNYIILESLGVGSYAEVKLCKEKASGQLFAMKFIDRDIMHKHGKLNRQPDALNDIKREIAIMKKLQHPNVLRLFEVMDDPHMNKLFLVLEYMQLGDLLSFQMTIQQQTATPPATTDSVCAPMLDPELHGVALQVLHGLAYLHDQNIVHGDLKPQNLLIGEKGIVKIADFGISQNLYGSKQQLLESKGTPAFMSPEMCSGVQYSGQLADVWAVGATVYMLKFGYLPFVFDKIQNDPLVIPAGIDPALADFFVKIMAKDPARRLTLHEALAHPWITKNRSLRKPLLNVRITVSADEIDSAIHETSSPTHSTASKGALPAVAASPSIAVAPRPSPDDSMHLRELPRSLPKDPPMGAVKSAPLGGPDASHGPIDRGLHLQALHRNGSSKRRSMLQKRNQNISSEEMHFRSERFAQKKSHARLLAKTESGDDLKSEEGSVVSNDDDDGDDSDSDDEDAVAPSMHHLDELLLTTLAPTAQAVVPSAVNVDALTASSANLMLREPCNPALGIRMALASVQGRRTTQEDRCMVIPNILSYARGNAMAVTPAHALMAFVGIYDGHGGVTAAAYLQEHLHKHVLTALPCPLASAPDIASVLQAACRSLDAALCDTLYSNDCPSGSTATFGFLDGSEPGCLRLVLGHVGDCRAVISRQGVAVTLTKDHRCTTQEEADAVVGVMGPQAIINNRINGVLAITRTFGDLEFKGRTLKASERAARVYSQESVGTVLTATPDVIVLDVQPTDDFLLLACDGLWEAMSCDAAVAFVANRLALHGMLQLAAEELTQEAVRCLSSDNVSVIVVQLNKQASDG</sequence>
<dbReference type="Proteomes" id="UP000243579">
    <property type="component" value="Unassembled WGS sequence"/>
</dbReference>
<dbReference type="GO" id="GO:0004721">
    <property type="term" value="F:phosphoprotein phosphatase activity"/>
    <property type="evidence" value="ECO:0007669"/>
    <property type="project" value="UniProtKB-KW"/>
</dbReference>
<dbReference type="Gene3D" id="3.60.40.10">
    <property type="entry name" value="PPM-type phosphatase domain"/>
    <property type="match status" value="1"/>
</dbReference>
<dbReference type="PANTHER" id="PTHR24346">
    <property type="entry name" value="MAP/MICROTUBULE AFFINITY-REGULATING KINASE"/>
    <property type="match status" value="1"/>
</dbReference>
<dbReference type="GO" id="GO:0016020">
    <property type="term" value="C:membrane"/>
    <property type="evidence" value="ECO:0007669"/>
    <property type="project" value="UniProtKB-SubCell"/>
</dbReference>
<feature type="compositionally biased region" description="Acidic residues" evidence="9">
    <location>
        <begin position="198"/>
        <end position="213"/>
    </location>
</feature>
<dbReference type="Pfam" id="PF00069">
    <property type="entry name" value="Pkinase"/>
    <property type="match status" value="1"/>
</dbReference>
<gene>
    <name evidence="12" type="ORF">ACHHYP_10565</name>
</gene>
<accession>A0A1V9YL18</accession>
<name>A0A1V9YL18_ACHHY</name>
<feature type="compositionally biased region" description="Basic residues" evidence="9">
    <location>
        <begin position="107"/>
        <end position="117"/>
    </location>
</feature>
<feature type="region of interest" description="Disordered" evidence="9">
    <location>
        <begin position="714"/>
        <end position="746"/>
    </location>
</feature>
<dbReference type="FunFam" id="3.30.200.20:FF:000042">
    <property type="entry name" value="Aurora kinase A"/>
    <property type="match status" value="1"/>
</dbReference>
<feature type="domain" description="Protein kinase" evidence="10">
    <location>
        <begin position="295"/>
        <end position="565"/>
    </location>
</feature>